<sequence>MARPEQMIRHPLRDLIAGLMLLPVKRCGEPDYAEADSDVLVKVTEAADMAIQIVHDGLASIGILHAYSAQEIVDGQLRIEHAVALGRWQIELCEVLSYAYGLRIDCRRYTTDYVAREGGQQ</sequence>
<comment type="caution">
    <text evidence="1">The sequence shown here is derived from an EMBL/GenBank/DDBJ whole genome shotgun (WGS) entry which is preliminary data.</text>
</comment>
<name>A0A2N7W7A8_9BURK</name>
<protein>
    <submittedName>
        <fullName evidence="1">Uncharacterized protein</fullName>
    </submittedName>
</protein>
<organism evidence="1 2">
    <name type="scientific">Trinickia soli</name>
    <dbReference type="NCBI Taxonomy" id="380675"/>
    <lineage>
        <taxon>Bacteria</taxon>
        <taxon>Pseudomonadati</taxon>
        <taxon>Pseudomonadota</taxon>
        <taxon>Betaproteobacteria</taxon>
        <taxon>Burkholderiales</taxon>
        <taxon>Burkholderiaceae</taxon>
        <taxon>Trinickia</taxon>
    </lineage>
</organism>
<keyword evidence="2" id="KW-1185">Reference proteome</keyword>
<proteinExistence type="predicted"/>
<dbReference type="Proteomes" id="UP000235347">
    <property type="component" value="Unassembled WGS sequence"/>
</dbReference>
<dbReference type="EMBL" id="PNYB01000007">
    <property type="protein sequence ID" value="PMS25280.1"/>
    <property type="molecule type" value="Genomic_DNA"/>
</dbReference>
<evidence type="ECO:0000313" key="2">
    <source>
        <dbReference type="Proteomes" id="UP000235347"/>
    </source>
</evidence>
<evidence type="ECO:0000313" key="1">
    <source>
        <dbReference type="EMBL" id="PMS25280.1"/>
    </source>
</evidence>
<reference evidence="1 2" key="1">
    <citation type="submission" date="2018-01" db="EMBL/GenBank/DDBJ databases">
        <title>Whole genome analyses suggest that Burkholderia sensu lato contains two further novel genera in the rhizoxinica-symbiotica group Mycetohabitans gen. nov., and Trinickia gen. nov.: implications for the evolution of diazotrophy and nodulation in the Burkholderiaceae.</title>
        <authorList>
            <person name="Estrada-de los Santos P."/>
            <person name="Palmer M."/>
            <person name="Chavez-Ramirez B."/>
            <person name="Beukes C."/>
            <person name="Steenkamp E.T."/>
            <person name="Hirsch A.M."/>
            <person name="Manyaka P."/>
            <person name="Maluk M."/>
            <person name="Lafos M."/>
            <person name="Crook M."/>
            <person name="Gross E."/>
            <person name="Simon M.F."/>
            <person name="Bueno dos Reis Junior F."/>
            <person name="Poole P.S."/>
            <person name="Venter S.N."/>
            <person name="James E.K."/>
        </authorList>
    </citation>
    <scope>NUCLEOTIDE SEQUENCE [LARGE SCALE GENOMIC DNA]</scope>
    <source>
        <strain evidence="1 2">GP25-8</strain>
    </source>
</reference>
<accession>A0A2N7W7A8</accession>
<dbReference type="AlphaFoldDB" id="A0A2N7W7A8"/>
<gene>
    <name evidence="1" type="ORF">C0Z19_10025</name>
</gene>